<dbReference type="EMBL" id="BAAARN010000003">
    <property type="protein sequence ID" value="GAA2738172.1"/>
    <property type="molecule type" value="Genomic_DNA"/>
</dbReference>
<evidence type="ECO:0000313" key="3">
    <source>
        <dbReference type="Proteomes" id="UP001501326"/>
    </source>
</evidence>
<protein>
    <submittedName>
        <fullName evidence="2">NAD(P)/FAD-dependent oxidoreductase</fullName>
    </submittedName>
</protein>
<feature type="domain" description="FAD-binding" evidence="1">
    <location>
        <begin position="7"/>
        <end position="172"/>
    </location>
</feature>
<evidence type="ECO:0000259" key="1">
    <source>
        <dbReference type="Pfam" id="PF01494"/>
    </source>
</evidence>
<dbReference type="RefSeq" id="WP_344194542.1">
    <property type="nucleotide sequence ID" value="NZ_BAAARN010000003.1"/>
</dbReference>
<dbReference type="SUPFAM" id="SSF51905">
    <property type="entry name" value="FAD/NAD(P)-binding domain"/>
    <property type="match status" value="1"/>
</dbReference>
<dbReference type="PANTHER" id="PTHR42685:SF19">
    <property type="entry name" value="POSSIBLE OXIDOREDUCTASE"/>
    <property type="match status" value="1"/>
</dbReference>
<name>A0ABN3UT13_9MICO</name>
<keyword evidence="3" id="KW-1185">Reference proteome</keyword>
<dbReference type="InterPro" id="IPR002938">
    <property type="entry name" value="FAD-bd"/>
</dbReference>
<dbReference type="Gene3D" id="3.50.50.60">
    <property type="entry name" value="FAD/NAD(P)-binding domain"/>
    <property type="match status" value="1"/>
</dbReference>
<proteinExistence type="predicted"/>
<dbReference type="PRINTS" id="PR00420">
    <property type="entry name" value="RNGMNOXGNASE"/>
</dbReference>
<dbReference type="Pfam" id="PF01494">
    <property type="entry name" value="FAD_binding_3"/>
    <property type="match status" value="1"/>
</dbReference>
<reference evidence="2 3" key="1">
    <citation type="journal article" date="2019" name="Int. J. Syst. Evol. Microbiol.">
        <title>The Global Catalogue of Microorganisms (GCM) 10K type strain sequencing project: providing services to taxonomists for standard genome sequencing and annotation.</title>
        <authorList>
            <consortium name="The Broad Institute Genomics Platform"/>
            <consortium name="The Broad Institute Genome Sequencing Center for Infectious Disease"/>
            <person name="Wu L."/>
            <person name="Ma J."/>
        </authorList>
    </citation>
    <scope>NUCLEOTIDE SEQUENCE [LARGE SCALE GENOMIC DNA]</scope>
    <source>
        <strain evidence="2 3">JCM 16378</strain>
    </source>
</reference>
<dbReference type="Proteomes" id="UP001501326">
    <property type="component" value="Unassembled WGS sequence"/>
</dbReference>
<dbReference type="InterPro" id="IPR050407">
    <property type="entry name" value="Geranylgeranyl_reductase"/>
</dbReference>
<comment type="caution">
    <text evidence="2">The sequence shown here is derived from an EMBL/GenBank/DDBJ whole genome shotgun (WGS) entry which is preliminary data.</text>
</comment>
<dbReference type="PANTHER" id="PTHR42685">
    <property type="entry name" value="GERANYLGERANYL DIPHOSPHATE REDUCTASE"/>
    <property type="match status" value="1"/>
</dbReference>
<dbReference type="InterPro" id="IPR036188">
    <property type="entry name" value="FAD/NAD-bd_sf"/>
</dbReference>
<sequence>MSAQTVVDVAVIGGGPVGLATALTAARQGLSTVVLEPREGAIDKACGEGLMPGAVAALARLGVEPEGVPLKGICYLAGSRSARAEFRDGVGRGVRRTTLHAALTGVAGSTGVEVLPLSAADLAQDDQGVTVATHEQGRRPGPPVRARYVIAADGLHSPVRRALGLEAPTRGHARYGLRLHHVIAPWSDHVEVHWGPTAEAYVTPVAPDLVGVAVLTRSRAGYDALLAQFPELMARLDGASGVGGALRGAGPLRQRTRRRVAGRVLLVGDASGYVDALTGEGIALGLAQATAAVAAVGEGRPQAYERGWRQATWRYTVLTQGLVQATRPAWVRRAIVPAAEVLRPVFAGAVHELGRVR</sequence>
<evidence type="ECO:0000313" key="2">
    <source>
        <dbReference type="EMBL" id="GAA2738172.1"/>
    </source>
</evidence>
<organism evidence="2 3">
    <name type="scientific">Pedococcus aerophilus</name>
    <dbReference type="NCBI Taxonomy" id="436356"/>
    <lineage>
        <taxon>Bacteria</taxon>
        <taxon>Bacillati</taxon>
        <taxon>Actinomycetota</taxon>
        <taxon>Actinomycetes</taxon>
        <taxon>Micrococcales</taxon>
        <taxon>Intrasporangiaceae</taxon>
        <taxon>Pedococcus</taxon>
    </lineage>
</organism>
<accession>A0ABN3UT13</accession>
<gene>
    <name evidence="2" type="ORF">GCM10009867_28320</name>
</gene>